<accession>A0ABP7UVD6</accession>
<keyword evidence="1" id="KW-0812">Transmembrane</keyword>
<reference evidence="3" key="1">
    <citation type="journal article" date="2019" name="Int. J. Syst. Evol. Microbiol.">
        <title>The Global Catalogue of Microorganisms (GCM) 10K type strain sequencing project: providing services to taxonomists for standard genome sequencing and annotation.</title>
        <authorList>
            <consortium name="The Broad Institute Genomics Platform"/>
            <consortium name="The Broad Institute Genome Sequencing Center for Infectious Disease"/>
            <person name="Wu L."/>
            <person name="Ma J."/>
        </authorList>
    </citation>
    <scope>NUCLEOTIDE SEQUENCE [LARGE SCALE GENOMIC DNA]</scope>
    <source>
        <strain evidence="3">JCM 16702</strain>
    </source>
</reference>
<proteinExistence type="predicted"/>
<keyword evidence="1" id="KW-1133">Transmembrane helix</keyword>
<sequence length="172" mass="17699">MVWLAFAGRSDRLAQTEVFGDPGPAEGGDAWAVAMLVMVVVAAVMLAAVVADAVHVVRSGGLQSEPRIAVALGCLPSMFAWGVGGFLAVIYLVLLNGCGASAASPCLDHPGAALSALSLVFLALPTPMLIMVAWLGERSLVFAFLAPPFIAILYLLSIHLMLPHAGYGSVVG</sequence>
<feature type="transmembrane region" description="Helical" evidence="1">
    <location>
        <begin position="142"/>
        <end position="162"/>
    </location>
</feature>
<name>A0ABP7UVD6_9ACTN</name>
<evidence type="ECO:0008006" key="4">
    <source>
        <dbReference type="Google" id="ProtNLM"/>
    </source>
</evidence>
<feature type="transmembrane region" description="Helical" evidence="1">
    <location>
        <begin position="114"/>
        <end position="135"/>
    </location>
</feature>
<evidence type="ECO:0000313" key="3">
    <source>
        <dbReference type="Proteomes" id="UP001500683"/>
    </source>
</evidence>
<feature type="transmembrane region" description="Helical" evidence="1">
    <location>
        <begin position="30"/>
        <end position="57"/>
    </location>
</feature>
<dbReference type="Proteomes" id="UP001500683">
    <property type="component" value="Unassembled WGS sequence"/>
</dbReference>
<evidence type="ECO:0000313" key="2">
    <source>
        <dbReference type="EMBL" id="GAA4053869.1"/>
    </source>
</evidence>
<dbReference type="EMBL" id="BAAAZG010000001">
    <property type="protein sequence ID" value="GAA4053869.1"/>
    <property type="molecule type" value="Genomic_DNA"/>
</dbReference>
<keyword evidence="3" id="KW-1185">Reference proteome</keyword>
<evidence type="ECO:0000256" key="1">
    <source>
        <dbReference type="SAM" id="Phobius"/>
    </source>
</evidence>
<organism evidence="2 3">
    <name type="scientific">Actinomadura miaoliensis</name>
    <dbReference type="NCBI Taxonomy" id="430685"/>
    <lineage>
        <taxon>Bacteria</taxon>
        <taxon>Bacillati</taxon>
        <taxon>Actinomycetota</taxon>
        <taxon>Actinomycetes</taxon>
        <taxon>Streptosporangiales</taxon>
        <taxon>Thermomonosporaceae</taxon>
        <taxon>Actinomadura</taxon>
    </lineage>
</organism>
<comment type="caution">
    <text evidence="2">The sequence shown here is derived from an EMBL/GenBank/DDBJ whole genome shotgun (WGS) entry which is preliminary data.</text>
</comment>
<feature type="transmembrane region" description="Helical" evidence="1">
    <location>
        <begin position="69"/>
        <end position="94"/>
    </location>
</feature>
<protein>
    <recommendedName>
        <fullName evidence="4">Yip1 domain-containing protein</fullName>
    </recommendedName>
</protein>
<gene>
    <name evidence="2" type="ORF">GCM10022214_00530</name>
</gene>
<keyword evidence="1" id="KW-0472">Membrane</keyword>